<dbReference type="PROSITE" id="PS00916">
    <property type="entry name" value="PI3_4_KINASE_2"/>
    <property type="match status" value="1"/>
</dbReference>
<evidence type="ECO:0000256" key="25">
    <source>
        <dbReference type="ARBA" id="ARBA00025559"/>
    </source>
</evidence>
<keyword evidence="34" id="KW-1185">Reference proteome</keyword>
<evidence type="ECO:0000256" key="17">
    <source>
        <dbReference type="ARBA" id="ARBA00022840"/>
    </source>
</evidence>
<evidence type="ECO:0000313" key="34">
    <source>
        <dbReference type="Proteomes" id="UP001353858"/>
    </source>
</evidence>
<feature type="coiled-coil region" evidence="29">
    <location>
        <begin position="2694"/>
        <end position="2721"/>
    </location>
</feature>
<keyword evidence="17" id="KW-0067">ATP-binding</keyword>
<accession>A0AAN7P3P0</accession>
<comment type="catalytic activity">
    <reaction evidence="27">
        <text>L-seryl-[protein] + ATP = O-phospho-L-seryl-[protein] + ADP + H(+)</text>
        <dbReference type="Rhea" id="RHEA:17989"/>
        <dbReference type="Rhea" id="RHEA-COMP:9863"/>
        <dbReference type="Rhea" id="RHEA-COMP:11604"/>
        <dbReference type="ChEBI" id="CHEBI:15378"/>
        <dbReference type="ChEBI" id="CHEBI:29999"/>
        <dbReference type="ChEBI" id="CHEBI:30616"/>
        <dbReference type="ChEBI" id="CHEBI:83421"/>
        <dbReference type="ChEBI" id="CHEBI:456216"/>
        <dbReference type="EC" id="2.7.11.1"/>
    </reaction>
</comment>
<evidence type="ECO:0000256" key="23">
    <source>
        <dbReference type="ARBA" id="ARBA00023264"/>
    </source>
</evidence>
<feature type="domain" description="FATC" evidence="32">
    <location>
        <begin position="3268"/>
        <end position="3300"/>
    </location>
</feature>
<evidence type="ECO:0000256" key="16">
    <source>
        <dbReference type="ARBA" id="ARBA00022777"/>
    </source>
</evidence>
<organism evidence="33 34">
    <name type="scientific">Aquatica leii</name>
    <dbReference type="NCBI Taxonomy" id="1421715"/>
    <lineage>
        <taxon>Eukaryota</taxon>
        <taxon>Metazoa</taxon>
        <taxon>Ecdysozoa</taxon>
        <taxon>Arthropoda</taxon>
        <taxon>Hexapoda</taxon>
        <taxon>Insecta</taxon>
        <taxon>Pterygota</taxon>
        <taxon>Neoptera</taxon>
        <taxon>Endopterygota</taxon>
        <taxon>Coleoptera</taxon>
        <taxon>Polyphaga</taxon>
        <taxon>Elateriformia</taxon>
        <taxon>Elateroidea</taxon>
        <taxon>Lampyridae</taxon>
        <taxon>Luciolinae</taxon>
        <taxon>Aquatica</taxon>
    </lineage>
</organism>
<reference evidence="34" key="1">
    <citation type="submission" date="2023-01" db="EMBL/GenBank/DDBJ databases">
        <title>Key to firefly adult light organ development and bioluminescence: homeobox transcription factors regulate luciferase expression and transportation to peroxisome.</title>
        <authorList>
            <person name="Fu X."/>
        </authorList>
    </citation>
    <scope>NUCLEOTIDE SEQUENCE [LARGE SCALE GENOMIC DNA]</scope>
</reference>
<comment type="catalytic activity">
    <reaction evidence="1">
        <text>D-glucose 6-phosphate = 1D-myo-inositol 3-phosphate</text>
        <dbReference type="Rhea" id="RHEA:10716"/>
        <dbReference type="ChEBI" id="CHEBI:58401"/>
        <dbReference type="ChEBI" id="CHEBI:61548"/>
        <dbReference type="EC" id="5.5.1.4"/>
    </reaction>
</comment>
<evidence type="ECO:0000256" key="7">
    <source>
        <dbReference type="ARBA" id="ARBA00012125"/>
    </source>
</evidence>
<evidence type="ECO:0000256" key="14">
    <source>
        <dbReference type="ARBA" id="ARBA00022741"/>
    </source>
</evidence>
<dbReference type="EC" id="2.7.11.1" evidence="8"/>
<protein>
    <recommendedName>
        <fullName evidence="28">Serine/threonine-protein kinase ATM</fullName>
        <ecNumber evidence="8">2.7.11.1</ecNumber>
        <ecNumber evidence="7">5.5.1.4</ecNumber>
    </recommendedName>
</protein>
<dbReference type="Pfam" id="PF00454">
    <property type="entry name" value="PI3_PI4_kinase"/>
    <property type="match status" value="1"/>
</dbReference>
<dbReference type="PROSITE" id="PS51190">
    <property type="entry name" value="FATC"/>
    <property type="match status" value="1"/>
</dbReference>
<dbReference type="PANTHER" id="PTHR37079">
    <property type="entry name" value="SERINE/THREONINE-PROTEIN KINASE ATM"/>
    <property type="match status" value="1"/>
</dbReference>
<dbReference type="InterPro" id="IPR000403">
    <property type="entry name" value="PI3/4_kinase_cat_dom"/>
</dbReference>
<comment type="similarity">
    <text evidence="6">Belongs to the myo-inositol 1-phosphate synthase family.</text>
</comment>
<dbReference type="InterPro" id="IPR044107">
    <property type="entry name" value="PIKKc_ATM"/>
</dbReference>
<dbReference type="InterPro" id="IPR014009">
    <property type="entry name" value="PIK_FAT"/>
</dbReference>
<evidence type="ECO:0000256" key="20">
    <source>
        <dbReference type="ARBA" id="ARBA00023209"/>
    </source>
</evidence>
<keyword evidence="16" id="KW-0418">Kinase</keyword>
<keyword evidence="20" id="KW-0594">Phospholipid biosynthesis</keyword>
<dbReference type="PANTHER" id="PTHR37079:SF4">
    <property type="entry name" value="SERINE_THREONINE-PROTEIN KINASE ATM"/>
    <property type="match status" value="1"/>
</dbReference>
<keyword evidence="21" id="KW-0413">Isomerase</keyword>
<dbReference type="EMBL" id="JARPUR010000006">
    <property type="protein sequence ID" value="KAK4874733.1"/>
    <property type="molecule type" value="Genomic_DNA"/>
</dbReference>
<dbReference type="SUPFAM" id="SSF48371">
    <property type="entry name" value="ARM repeat"/>
    <property type="match status" value="1"/>
</dbReference>
<evidence type="ECO:0000256" key="28">
    <source>
        <dbReference type="ARBA" id="ARBA00073111"/>
    </source>
</evidence>
<dbReference type="Pfam" id="PF07994">
    <property type="entry name" value="NAD_binding_5"/>
    <property type="match status" value="1"/>
</dbReference>
<dbReference type="SMART" id="SM00146">
    <property type="entry name" value="PI3Kc"/>
    <property type="match status" value="1"/>
</dbReference>
<evidence type="ECO:0000256" key="29">
    <source>
        <dbReference type="SAM" id="Coils"/>
    </source>
</evidence>
<name>A0AAN7P3P0_9COLE</name>
<dbReference type="EC" id="5.5.1.4" evidence="7"/>
<keyword evidence="12" id="KW-0398">Inositol biosynthesis</keyword>
<keyword evidence="14" id="KW-0547">Nucleotide-binding</keyword>
<evidence type="ECO:0000256" key="6">
    <source>
        <dbReference type="ARBA" id="ARBA00010813"/>
    </source>
</evidence>
<evidence type="ECO:0000256" key="9">
    <source>
        <dbReference type="ARBA" id="ARBA00022490"/>
    </source>
</evidence>
<dbReference type="GO" id="GO:0008654">
    <property type="term" value="P:phospholipid biosynthetic process"/>
    <property type="evidence" value="ECO:0007669"/>
    <property type="project" value="UniProtKB-KW"/>
</dbReference>
<dbReference type="InterPro" id="IPR016024">
    <property type="entry name" value="ARM-type_fold"/>
</dbReference>
<sequence length="3300" mass="377989">MQVLVNSANTKYNESFIEAVYDYQTTKVEKQNTYYVATPHTETLNIKTFRQIPKVGVMLVGWGGNNGSTFTAALLANKLQLSWNTKQGVQHANWYGSITQASTIRLGSGPDGQDVYVPMNQLIPMVHPDDLLIDGWDISGVNIAEAVERAHVLDPLLQQQLKQYLIKLKPRPSIYDSDFIAANQAERVDNVISGSKKEQIQKICNDIEDFKRKSGANHVIIVWTANTERFCRIIPNINDNADNLKKAIDSNYTEISPSTLFAYASILSKCTYLNGSPQNTFVPGIIDLAEKMGVFIGGDDFKSGQTKIKSVLVDFLVSAGIKPVSIVSYNHLGNNDGKNLSAPSQFRSKEISKSNVVDDVVNSNSILYQEGEKPDHCVVIKYVPYVGDSKRAMDEYVSEIMMGGHNTIALHNTCEDSLLATPIILDLVILSELCSRIYFKKTDEENYLPFHPVLSVLSYLCKAPLVPRGTPVVNALFKQKTCIENVLRACLGLAPDSNMLLEHKILTLMDNDVDEIHCKKMKLNDTNGVYKSKTHALENPEIIFIFLQTYFEEHNTNPEQQPKITVEHLRDKAGQDNDSGNISWNAVVESIHNLLLKEASKLAEDEVKNKKTTASLNRKKRGDLFVSTVEKGCRRTNLISVSNLIGYILTFFNSKEMKKYFSTYYLSVLKDQVLSNKNKINYGLIDSQQWIDLFCSVKKCLQKSTSGRDETKLLCCLQLLLKWGPLHRLPCTFLREEFSFITEICKKLNSSLTTFRQKTILGALLEFSYHTAMDNRVACCKLGESIFSNLIDIYQCHTGDNNIKDTIIKFLLLQIRIHHPKGSVEGESLAYAYSWPNWYKYLRSLYNVLCEEMTRKEQAKPSYYILTSNKKFISLFVEVFRQVKVCEMNTTYPPPTKRIKADDGMSVVISNIQETKDWPWINVMSAILKRYPNIINGTEFIGLLRVLSTLQSESNFAEVNDHLYECLTVMIDVEVEVGLRNCADVDSIWTIVVDCTLRAIGLNQNEEQTHRLLQKLITSNKTFNSVQLFKTYLSGVLNLSEYSIRSLSYACSRFNVSCATRTHGDIDNNKLLIEWILKRDNEKSVDTKIFSHSLVAQTLVCLTLKQWPININNSIVNNFEDGDTIENSYLLTFFDRIIISNTKTNQNVEKFVQNDQTHFKRNESFEFLEKSLREFFANLVDSNVEQFPKALNIINGIVLLSNVLSYMVEFDLVQENDLENSTWTNTLRQAFEKWFEIMATLFQNLNQKKNVDHMCGILEQVKKLFGLNINSRVLLIVKKFITIDFINYMFNLVNEDDNEFKNTLSSLAVEVLCNFSFVPNSLCQFETQLHVLKKLSELNFDIKLKADYEKVIVFLNSLERFKPGVLSVSILEKILQNICQEYYTRYDTALTVLKILHNLLPHIASAGCSELGANFVCILNKFYLYHNNFGPKVQIALLDNIKGLVEVNADWAKRLNDEDMICSSAEFLTSNYQIVRLTAIKNLFNIFSCIPRNDVEENQQKILFELVCKKTKEVFNVSGVLSEDRKVDEISTRTSSALHTFAAVISANANFRGRGLFSLFQLMREKDLNMDSTTKILEMVANYLNISNTCELIELNLDYLISHWQSNKLDIRQFPCTLLGCTSLKQFCSKYMQSLISVLLTKDLSLFEETCAEYKLSKEKLLKMFYPKVMAEYIINVTSNTPINESYNILEAQLSSETVTNLLLEQMCQIICCLIENCYDPKDIKVKFEMYWALPQPQTLFCTVVQLETCIKHIELAYLSGNSLINSCLQKFKKEIQKMLLKLICNVHAAENREKKAIAFHQFTVFVDLLIPYLKPKHNLNVCVFLFRTITYPLIHLLNNGYENSSNLHLMYCKFIHIFLSKTLPENCQILQTFLIAFVSTLIPIARIDNSLGAECVKLLSIMIVGHGAEMADTLKFLDPFPSEPKFAQMQLIYNKIKYKDSSFTLQDEIEYFLKPGTLVETVGCRTEGLSHLRKQLSNRKCDLKEMYNDLNSLKGFSADCKSTILNQLVCTLVKLSLSENVDESVEASKCLGELGSDLSTTVLPSEEDCHDKNLNCFELVTKSILNLLVEYIVDDKIKVMEAASNALYDVLNCKEGKSVVISWLNEKDNWDALFITPFISERAIEAATNYSLTDDFQTVIDRNELWCPETTTTHQEWITRLVSTLLLKFSDKKKTEFAEHLLPLVVYLIIDCGHAELISKQIRQFFSMHWLQVLDQSIGDAVTVKKSSVQCMLDTVNFIRLRRHLENNTTKFHQFCLNYLHVAQAALFCSAHFTALLYVELWCQERLKDIQAVVDDNYAHSTSFTYLDIIVRHEETNGKRLLHILKECYTKVGETDAVQLCQSPSLSDTKMQIEHYEQLHQWDRVALLYDIQISQGNLHCVPNLLNTLRKFSLFELPYRYDNFHSPQFDCAWRLNQWNIDDTAVAESSNAYEKYKYFTLKAIHDDDKSSFNRFIKNARSFTINSLRHTSLESSKNLYEPLTRLQSLSELEEFVAVKENGDFESLINKWRIQDEISRNEFQYVEPIHAQRVVLLHNLVISGNTSLKKYLIDTQLRLAGFARSCGNQNTAIRILSELLHTPDLTEEVQDQIKLEEAQLRWLDDKFVARKILKEVSDRTSTTRLRATALKLYGTWMIETSSENPHTIINNYFLESIKLMKTNNADMEQIYDTYGVLARFADLQYQQVQAHIKSFIFKRKIQNMEKAKANASNIKAQAKCNEDEKRAIYTFESQSAIDQSEIRNYYMWDLQNSDKNNVRIFRILSLLLENRSETNLTTFFNSNVPNIPSYKFMLILPQLIPHISTRSIGKYINTIIERCCRDHPHHTLPFVLSLAYSNHDEIYCKSKTNTSSNEPRIAGANELIKTLKKDAKLKSIIKKMEIVSKAFMDLAYLKKDDCKFIKREFIIPEDCQVTKIKNFDDVLLPTHTLPVQKNCNYTNIVGIRCFNGTFSLVGGVNQPKRISCIGTDGIQRDQLVKGKDDLRQDAVMQQVFNIMNSLLAGNKQTAKLLIRTYKIVPLSRRSGVLEWVDNSIKIGSYLIGNEPGAHSIYNKDDISHETCYLEFKNVANSSHKEKLDAYNNICRRFHPVFHKFFENSFVQPAVWYERRRAYTHSVATTSMCGYILGLGDRHVNNILIDKSSAEVVHIDFGIAFEQGLVFPNLETVPFRLTRDIEAGMGVFGVEGVFRKSCENTLGVLKKHSETIVSILEVLLYDPLYAWSITAAQAYHHQLNVNLDKNDPTMKLADESTNTTAERALMRVRQKLQGITESGSVTNIEGQVEKLLQQARDPSNLCKMYYGWRPYL</sequence>
<keyword evidence="15" id="KW-0227">DNA damage</keyword>
<keyword evidence="11" id="KW-0723">Serine/threonine-protein kinase</keyword>
<dbReference type="PROSITE" id="PS50290">
    <property type="entry name" value="PI3_4_KINASE_3"/>
    <property type="match status" value="1"/>
</dbReference>
<evidence type="ECO:0000256" key="19">
    <source>
        <dbReference type="ARBA" id="ARBA00023098"/>
    </source>
</evidence>
<proteinExistence type="inferred from homology"/>
<dbReference type="Pfam" id="PF02259">
    <property type="entry name" value="FAT"/>
    <property type="match status" value="1"/>
</dbReference>
<evidence type="ECO:0000256" key="8">
    <source>
        <dbReference type="ARBA" id="ARBA00012513"/>
    </source>
</evidence>
<evidence type="ECO:0000256" key="22">
    <source>
        <dbReference type="ARBA" id="ARBA00023242"/>
    </source>
</evidence>
<dbReference type="PROSITE" id="PS00915">
    <property type="entry name" value="PI3_4_KINASE_1"/>
    <property type="match status" value="1"/>
</dbReference>
<evidence type="ECO:0000259" key="30">
    <source>
        <dbReference type="PROSITE" id="PS50290"/>
    </source>
</evidence>
<dbReference type="Gene3D" id="1.10.1070.11">
    <property type="entry name" value="Phosphatidylinositol 3-/4-kinase, catalytic domain"/>
    <property type="match status" value="1"/>
</dbReference>
<dbReference type="SUPFAM" id="SSF56112">
    <property type="entry name" value="Protein kinase-like (PK-like)"/>
    <property type="match status" value="1"/>
</dbReference>
<dbReference type="InterPro" id="IPR011009">
    <property type="entry name" value="Kinase-like_dom_sf"/>
</dbReference>
<dbReference type="Pfam" id="PF02260">
    <property type="entry name" value="FATC"/>
    <property type="match status" value="1"/>
</dbReference>
<comment type="cofactor">
    <cofactor evidence="2">
        <name>NAD(+)</name>
        <dbReference type="ChEBI" id="CHEBI:57540"/>
    </cofactor>
</comment>
<dbReference type="GO" id="GO:0004674">
    <property type="term" value="F:protein serine/threonine kinase activity"/>
    <property type="evidence" value="ECO:0007669"/>
    <property type="project" value="UniProtKB-KW"/>
</dbReference>
<dbReference type="GO" id="GO:0005737">
    <property type="term" value="C:cytoplasm"/>
    <property type="evidence" value="ECO:0007669"/>
    <property type="project" value="UniProtKB-SubCell"/>
</dbReference>
<keyword evidence="18" id="KW-0520">NAD</keyword>
<dbReference type="FunFam" id="3.30.1010.10:FF:000023">
    <property type="entry name" value="Serine/threonine-protein kinase ATM"/>
    <property type="match status" value="1"/>
</dbReference>
<evidence type="ECO:0000256" key="18">
    <source>
        <dbReference type="ARBA" id="ARBA00023027"/>
    </source>
</evidence>
<dbReference type="FunFam" id="3.30.360.10:FF:000055">
    <property type="entry name" value="Putative myo-inositol-1-phosphate synthase"/>
    <property type="match status" value="1"/>
</dbReference>
<dbReference type="SUPFAM" id="SSF55347">
    <property type="entry name" value="Glyceraldehyde-3-phosphate dehydrogenase-like, C-terminal domain"/>
    <property type="match status" value="1"/>
</dbReference>
<evidence type="ECO:0000256" key="13">
    <source>
        <dbReference type="ARBA" id="ARBA00022679"/>
    </source>
</evidence>
<evidence type="ECO:0000256" key="12">
    <source>
        <dbReference type="ARBA" id="ARBA00022550"/>
    </source>
</evidence>
<dbReference type="InterPro" id="IPR013021">
    <property type="entry name" value="Myo-inos-1-P_Synthase_GAPDH"/>
</dbReference>
<dbReference type="InterPro" id="IPR002587">
    <property type="entry name" value="Myo-inos-1-P_Synthase"/>
</dbReference>
<feature type="domain" description="PI3K/PI4K catalytic" evidence="30">
    <location>
        <begin position="2943"/>
        <end position="3261"/>
    </location>
</feature>
<dbReference type="Gene3D" id="3.40.50.720">
    <property type="entry name" value="NAD(P)-binding Rossmann-like Domain"/>
    <property type="match status" value="2"/>
</dbReference>
<dbReference type="Gene3D" id="3.30.1010.10">
    <property type="entry name" value="Phosphatidylinositol 3-kinase Catalytic Subunit, Chain A, domain 4"/>
    <property type="match status" value="1"/>
</dbReference>
<dbReference type="InterPro" id="IPR018936">
    <property type="entry name" value="PI3/4_kinase_CS"/>
</dbReference>
<evidence type="ECO:0000256" key="21">
    <source>
        <dbReference type="ARBA" id="ARBA00023235"/>
    </source>
</evidence>
<evidence type="ECO:0000256" key="10">
    <source>
        <dbReference type="ARBA" id="ARBA00022516"/>
    </source>
</evidence>
<evidence type="ECO:0000256" key="11">
    <source>
        <dbReference type="ARBA" id="ARBA00022527"/>
    </source>
</evidence>
<keyword evidence="24" id="KW-0131">Cell cycle</keyword>
<evidence type="ECO:0000259" key="31">
    <source>
        <dbReference type="PROSITE" id="PS51189"/>
    </source>
</evidence>
<dbReference type="Proteomes" id="UP001353858">
    <property type="component" value="Unassembled WGS sequence"/>
</dbReference>
<evidence type="ECO:0000256" key="5">
    <source>
        <dbReference type="ARBA" id="ARBA00005117"/>
    </source>
</evidence>
<keyword evidence="29" id="KW-0175">Coiled coil</keyword>
<dbReference type="GO" id="GO:0005524">
    <property type="term" value="F:ATP binding"/>
    <property type="evidence" value="ECO:0007669"/>
    <property type="project" value="UniProtKB-KW"/>
</dbReference>
<dbReference type="InterPro" id="IPR036940">
    <property type="entry name" value="PI3/4_kinase_cat_sf"/>
</dbReference>
<evidence type="ECO:0000259" key="32">
    <source>
        <dbReference type="PROSITE" id="PS51190"/>
    </source>
</evidence>
<comment type="caution">
    <text evidence="33">The sequence shown here is derived from an EMBL/GenBank/DDBJ whole genome shotgun (WGS) entry which is preliminary data.</text>
</comment>
<gene>
    <name evidence="33" type="ORF">RN001_014093</name>
</gene>
<dbReference type="InterPro" id="IPR003151">
    <property type="entry name" value="PIK-rel_kinase_FAT"/>
</dbReference>
<keyword evidence="13" id="KW-0808">Transferase</keyword>
<dbReference type="InterPro" id="IPR003152">
    <property type="entry name" value="FATC_dom"/>
</dbReference>
<comment type="catalytic activity">
    <reaction evidence="26">
        <text>L-threonyl-[protein] + ATP = O-phospho-L-threonyl-[protein] + ADP + H(+)</text>
        <dbReference type="Rhea" id="RHEA:46608"/>
        <dbReference type="Rhea" id="RHEA-COMP:11060"/>
        <dbReference type="Rhea" id="RHEA-COMP:11605"/>
        <dbReference type="ChEBI" id="CHEBI:15378"/>
        <dbReference type="ChEBI" id="CHEBI:30013"/>
        <dbReference type="ChEBI" id="CHEBI:30616"/>
        <dbReference type="ChEBI" id="CHEBI:61977"/>
        <dbReference type="ChEBI" id="CHEBI:456216"/>
        <dbReference type="EC" id="2.7.11.1"/>
    </reaction>
</comment>
<keyword evidence="10" id="KW-0444">Lipid biosynthesis</keyword>
<dbReference type="GO" id="GO:0006021">
    <property type="term" value="P:inositol biosynthetic process"/>
    <property type="evidence" value="ECO:0007669"/>
    <property type="project" value="UniProtKB-KW"/>
</dbReference>
<evidence type="ECO:0000313" key="33">
    <source>
        <dbReference type="EMBL" id="KAK4874733.1"/>
    </source>
</evidence>
<dbReference type="FunFam" id="3.40.50.720:FF:000069">
    <property type="entry name" value="Inositol-3-phosphate synthase 1"/>
    <property type="match status" value="1"/>
</dbReference>
<comment type="subcellular location">
    <subcellularLocation>
        <location evidence="4">Cytoplasm</location>
    </subcellularLocation>
    <subcellularLocation>
        <location evidence="3">Nucleus</location>
    </subcellularLocation>
</comment>
<dbReference type="SMART" id="SM01343">
    <property type="entry name" value="FATC"/>
    <property type="match status" value="1"/>
</dbReference>
<dbReference type="Pfam" id="PF01658">
    <property type="entry name" value="Inos-1-P_synth"/>
    <property type="match status" value="1"/>
</dbReference>
<evidence type="ECO:0000256" key="3">
    <source>
        <dbReference type="ARBA" id="ARBA00004123"/>
    </source>
</evidence>
<comment type="function">
    <text evidence="25">Key enzyme in myo-inositol biosynthesis pathway that catalyzes the conversion of glucose 6-phosphate to 1-myo-inositol 1-phosphate in a NAD-dependent manner. Rate-limiting enzyme in the synthesis of all inositol-containing compounds.</text>
</comment>
<feature type="domain" description="FAT" evidence="31">
    <location>
        <begin position="2262"/>
        <end position="2834"/>
    </location>
</feature>
<dbReference type="FunFam" id="3.40.50.720:FF:000171">
    <property type="entry name" value="inositol-3-phosphate synthase 1"/>
    <property type="match status" value="1"/>
</dbReference>
<evidence type="ECO:0000256" key="2">
    <source>
        <dbReference type="ARBA" id="ARBA00001911"/>
    </source>
</evidence>
<comment type="pathway">
    <text evidence="5">Polyol metabolism; myo-inositol biosynthesis; myo-inositol from D-glucose 6-phosphate: step 1/2.</text>
</comment>
<dbReference type="InterPro" id="IPR036291">
    <property type="entry name" value="NAD(P)-bd_dom_sf"/>
</dbReference>
<keyword evidence="23" id="KW-1208">Phospholipid metabolism</keyword>
<keyword evidence="9" id="KW-0963">Cytoplasm</keyword>
<evidence type="ECO:0000256" key="15">
    <source>
        <dbReference type="ARBA" id="ARBA00022763"/>
    </source>
</evidence>
<dbReference type="CDD" id="cd05171">
    <property type="entry name" value="PIKKc_ATM"/>
    <property type="match status" value="1"/>
</dbReference>
<keyword evidence="22" id="KW-0539">Nucleus</keyword>
<dbReference type="SUPFAM" id="SSF51735">
    <property type="entry name" value="NAD(P)-binding Rossmann-fold domains"/>
    <property type="match status" value="1"/>
</dbReference>
<dbReference type="GO" id="GO:0004512">
    <property type="term" value="F:inositol-3-phosphate synthase activity"/>
    <property type="evidence" value="ECO:0007669"/>
    <property type="project" value="UniProtKB-EC"/>
</dbReference>
<evidence type="ECO:0000256" key="4">
    <source>
        <dbReference type="ARBA" id="ARBA00004496"/>
    </source>
</evidence>
<keyword evidence="19" id="KW-0443">Lipid metabolism</keyword>
<dbReference type="GO" id="GO:0005634">
    <property type="term" value="C:nucleus"/>
    <property type="evidence" value="ECO:0007669"/>
    <property type="project" value="UniProtKB-SubCell"/>
</dbReference>
<evidence type="ECO:0000256" key="27">
    <source>
        <dbReference type="ARBA" id="ARBA00048679"/>
    </source>
</evidence>
<evidence type="ECO:0000256" key="1">
    <source>
        <dbReference type="ARBA" id="ARBA00000113"/>
    </source>
</evidence>
<dbReference type="InterPro" id="IPR038980">
    <property type="entry name" value="ATM_plant"/>
</dbReference>
<dbReference type="GO" id="GO:0006281">
    <property type="term" value="P:DNA repair"/>
    <property type="evidence" value="ECO:0007669"/>
    <property type="project" value="InterPro"/>
</dbReference>
<evidence type="ECO:0000256" key="24">
    <source>
        <dbReference type="ARBA" id="ARBA00023306"/>
    </source>
</evidence>
<evidence type="ECO:0000256" key="26">
    <source>
        <dbReference type="ARBA" id="ARBA00047899"/>
    </source>
</evidence>
<dbReference type="PROSITE" id="PS51189">
    <property type="entry name" value="FAT"/>
    <property type="match status" value="1"/>
</dbReference>